<feature type="compositionally biased region" description="Polar residues" evidence="3">
    <location>
        <begin position="194"/>
        <end position="209"/>
    </location>
</feature>
<dbReference type="Pfam" id="PF00075">
    <property type="entry name" value="RNase_H"/>
    <property type="match status" value="1"/>
</dbReference>
<evidence type="ECO:0000313" key="7">
    <source>
        <dbReference type="Proteomes" id="UP000054481"/>
    </source>
</evidence>
<evidence type="ECO:0008006" key="8">
    <source>
        <dbReference type="Google" id="ProtNLM"/>
    </source>
</evidence>
<dbReference type="CDD" id="cd09276">
    <property type="entry name" value="Rnase_HI_RT_non_LTR"/>
    <property type="match status" value="1"/>
</dbReference>
<dbReference type="CDD" id="cd01650">
    <property type="entry name" value="RT_nLTR_like"/>
    <property type="match status" value="1"/>
</dbReference>
<dbReference type="Gene3D" id="3.30.420.10">
    <property type="entry name" value="Ribonuclease H-like superfamily/Ribonuclease H"/>
    <property type="match status" value="1"/>
</dbReference>
<dbReference type="GO" id="GO:0005739">
    <property type="term" value="C:mitochondrion"/>
    <property type="evidence" value="ECO:0007669"/>
    <property type="project" value="UniProtKB-SubCell"/>
</dbReference>
<dbReference type="EMBL" id="KQ030754">
    <property type="protein sequence ID" value="KJZ69162.1"/>
    <property type="molecule type" value="Genomic_DNA"/>
</dbReference>
<feature type="region of interest" description="Disordered" evidence="3">
    <location>
        <begin position="481"/>
        <end position="522"/>
    </location>
</feature>
<organism evidence="6 7">
    <name type="scientific">Hirsutella minnesotensis 3608</name>
    <dbReference type="NCBI Taxonomy" id="1043627"/>
    <lineage>
        <taxon>Eukaryota</taxon>
        <taxon>Fungi</taxon>
        <taxon>Dikarya</taxon>
        <taxon>Ascomycota</taxon>
        <taxon>Pezizomycotina</taxon>
        <taxon>Sordariomycetes</taxon>
        <taxon>Hypocreomycetidae</taxon>
        <taxon>Hypocreales</taxon>
        <taxon>Ophiocordycipitaceae</taxon>
        <taxon>Hirsutella</taxon>
    </lineage>
</organism>
<dbReference type="InterPro" id="IPR012337">
    <property type="entry name" value="RNaseH-like_sf"/>
</dbReference>
<evidence type="ECO:0000313" key="6">
    <source>
        <dbReference type="EMBL" id="KJZ69162.1"/>
    </source>
</evidence>
<dbReference type="InterPro" id="IPR036397">
    <property type="entry name" value="RNaseH_sf"/>
</dbReference>
<dbReference type="SUPFAM" id="SSF56672">
    <property type="entry name" value="DNA/RNA polymerases"/>
    <property type="match status" value="1"/>
</dbReference>
<dbReference type="SUPFAM" id="SSF56219">
    <property type="entry name" value="DNase I-like"/>
    <property type="match status" value="1"/>
</dbReference>
<feature type="compositionally biased region" description="Low complexity" evidence="3">
    <location>
        <begin position="484"/>
        <end position="504"/>
    </location>
</feature>
<dbReference type="PANTHER" id="PTHR33481:SF1">
    <property type="entry name" value="ENDONUCLEASE_EXONUCLEASE_PHOSPHATASE DOMAIN-CONTAINING PROTEIN-RELATED"/>
    <property type="match status" value="1"/>
</dbReference>
<dbReference type="PROSITE" id="PS50879">
    <property type="entry name" value="RNASE_H_1"/>
    <property type="match status" value="1"/>
</dbReference>
<dbReference type="OrthoDB" id="5152453at2759"/>
<dbReference type="Pfam" id="PF14529">
    <property type="entry name" value="Exo_endo_phos_2"/>
    <property type="match status" value="1"/>
</dbReference>
<evidence type="ECO:0000256" key="3">
    <source>
        <dbReference type="SAM" id="MobiDB-lite"/>
    </source>
</evidence>
<feature type="region of interest" description="Disordered" evidence="3">
    <location>
        <begin position="194"/>
        <end position="228"/>
    </location>
</feature>
<proteinExistence type="predicted"/>
<sequence>MATATPSPPYEPDPFDLGIYTPNNLARGARAALLRDSSPVEINNLARGARAALLRDSSPVEITDIGLSPARGRTAQTPSSPLTRMCNAANAEGQQLDEFPALPTTVTHEQRSPIDITHAATQLIDAQAAVYNAKLRVFRTFCAHFNQAAKEFATGPERDFAKHFSTSFLGFWEQTLANTNRASTPTYSSIAANETASPTRLTTTNTANPQHKPAATRHQAQRSPVPAPPREDLRVFVRLEADAPARNHIGYAIRAHVASKTGLELNRIPQVLQVNTGWAIRAADKATRDLLVERQAEWADDLGATAVETSQKWYNYVVDNCPRRLTDLYGNEVDYDAAVREEVNNQTGQTPVSIRVPRRDHEQLPHKTLIISLLEPTKRPWSLFGTSRVARHIERTNPPKQCENCWDYHTRHACNRQTRCKRCGKTNHASDSCIAPEQCANCLGPHVAGFAACPARPKRVHGLLHRLPREQRAMIRQMGSRLFQQQQAAQQRQQPQTTPDGQPASEAVTEQQRAPVADMGPAQEHVKPQALANFSTCTLPVLPPDVSEVSSVDIAEAAPCQHQPVFSMSRRPRVHNSDKKTLKVFQANVGKIPPAHDCALALADSAKYDIVLLQEPWTEAKNSRCLTKTHPAYDTYSPVDSWDSNDTRPRVMTYIRKDSRILADQKRPALTRDIMWLTVNGVTIVNFYRQPHYDVSLDVLLRWSAPEKTLVAGDFNAKHYSWQTGRLEGRGGEIATWAAENGLNLLNTADEPTNPHGNTIDLAFSNVALATAVVEDHLATSSDHFTLSLILPDLSLSLPQVPGKVRVTTDEELKRFKELVAAGACEIPTDTATASQLDALAAALVDLLRSAVRSAGRPVHKGTRSAPWWTDECAEAAAEYRAIRRILPLGFSQEIQLARRDFQRVVRRAKRQYWRDLIDGFSDSASVYKAVRWLKAPGAFQPPPLQIGDVIYETQLDKANALRRSTLERRTAADDIADPWIPVRPGRKIPFAQEVTLEEAEDATIKTGNTSPGADNITVKLLQAVWDIIGGHVRRLFQGCLTVGHHPGAFREAEVVMIPKPGKKNLSTPRAWRPISLLSCLGKGLERLIARRLAWASIHHAVLHPQQAGALPKRSAVDLVAALIHDIEEAFARGRVATLVTADIQGAFDTAMCNRLVLRLREQGWPDNLARWAGSFMSGRSARVRYQDITTPTTPLQCGLPQGSPVSPILFLLYTEPIYRLGNPEGRFGYADDTAILCVGKSLEQTSQAASEYLQELVNWGAANGISFDPEKTEVMHFSPRRRETKPPVRHGDVEKRPETAMRWLGLWLDRKLTFKTHVEKWTAKAQTVANHIRSLGNTRRGALPRAMQRAVRACVEPILLFGVEAWYPGPMSPRWRQPTMQGPSRIQQLLRKMSKALVQAVRAILPTWKTTPIAALHRESGIPPVRQLLEARRLRFSARIKSLDQAHPLAKRTTEFAPRPIIKCVKLRHQLSPKAFPTRLRRTNKLLANCQRPVLVPRRYNSEAPQPLQIASKKDSAKDFLDWLQSIPPSTLIVYSDGSLSPSGAAGYGFTVHQNGHSTCQGAGRLGPAEVFDAEAKGALEGLKAALRLPSSDTQRIVVCLDNIAAAKCLRGKPSDSSQRVFATFQALATTHRKTEIRWIPGHTEIPGNEEADTLAKTGCAQPEPADAVPTLAFLRKTARQRSRIAVQAWWDASAPDKSPKNNASPPPGREDSPR</sequence>
<dbReference type="InterPro" id="IPR000477">
    <property type="entry name" value="RT_dom"/>
</dbReference>
<feature type="domain" description="Reverse transcriptase" evidence="4">
    <location>
        <begin position="1039"/>
        <end position="1309"/>
    </location>
</feature>
<dbReference type="Gene3D" id="3.60.10.10">
    <property type="entry name" value="Endonuclease/exonuclease/phosphatase"/>
    <property type="match status" value="1"/>
</dbReference>
<protein>
    <recommendedName>
        <fullName evidence="8">Reverse transcriptase</fullName>
    </recommendedName>
</protein>
<dbReference type="PANTHER" id="PTHR33481">
    <property type="entry name" value="REVERSE TRANSCRIPTASE"/>
    <property type="match status" value="1"/>
</dbReference>
<name>A0A0F7ZWL1_9HYPO</name>
<comment type="subcellular location">
    <subcellularLocation>
        <location evidence="1">Mitochondrion</location>
    </subcellularLocation>
</comment>
<dbReference type="InterPro" id="IPR043502">
    <property type="entry name" value="DNA/RNA_pol_sf"/>
</dbReference>
<dbReference type="SUPFAM" id="SSF53098">
    <property type="entry name" value="Ribonuclease H-like"/>
    <property type="match status" value="1"/>
</dbReference>
<gene>
    <name evidence="6" type="ORF">HIM_11443</name>
</gene>
<dbReference type="GO" id="GO:0004523">
    <property type="term" value="F:RNA-DNA hybrid ribonuclease activity"/>
    <property type="evidence" value="ECO:0007669"/>
    <property type="project" value="InterPro"/>
</dbReference>
<feature type="domain" description="RNase H type-1" evidence="5">
    <location>
        <begin position="1529"/>
        <end position="1662"/>
    </location>
</feature>
<feature type="region of interest" description="Disordered" evidence="3">
    <location>
        <begin position="1691"/>
        <end position="1716"/>
    </location>
</feature>
<evidence type="ECO:0000256" key="1">
    <source>
        <dbReference type="ARBA" id="ARBA00004173"/>
    </source>
</evidence>
<evidence type="ECO:0000259" key="4">
    <source>
        <dbReference type="PROSITE" id="PS50878"/>
    </source>
</evidence>
<dbReference type="GO" id="GO:0003676">
    <property type="term" value="F:nucleic acid binding"/>
    <property type="evidence" value="ECO:0007669"/>
    <property type="project" value="InterPro"/>
</dbReference>
<keyword evidence="7" id="KW-1185">Reference proteome</keyword>
<evidence type="ECO:0000259" key="5">
    <source>
        <dbReference type="PROSITE" id="PS50879"/>
    </source>
</evidence>
<dbReference type="InterPro" id="IPR002156">
    <property type="entry name" value="RNaseH_domain"/>
</dbReference>
<dbReference type="Pfam" id="PF00078">
    <property type="entry name" value="RVT_1"/>
    <property type="match status" value="1"/>
</dbReference>
<dbReference type="PROSITE" id="PS50878">
    <property type="entry name" value="RT_POL"/>
    <property type="match status" value="1"/>
</dbReference>
<reference evidence="6 7" key="1">
    <citation type="journal article" date="2014" name="Genome Biol. Evol.">
        <title>Comparative genomics and transcriptomics analyses reveal divergent lifestyle features of nematode endoparasitic fungus Hirsutella minnesotensis.</title>
        <authorList>
            <person name="Lai Y."/>
            <person name="Liu K."/>
            <person name="Zhang X."/>
            <person name="Zhang X."/>
            <person name="Li K."/>
            <person name="Wang N."/>
            <person name="Shu C."/>
            <person name="Wu Y."/>
            <person name="Wang C."/>
            <person name="Bushley K.E."/>
            <person name="Xiang M."/>
            <person name="Liu X."/>
        </authorList>
    </citation>
    <scope>NUCLEOTIDE SEQUENCE [LARGE SCALE GENOMIC DNA]</scope>
    <source>
        <strain evidence="6 7">3608</strain>
    </source>
</reference>
<evidence type="ECO:0000256" key="2">
    <source>
        <dbReference type="ARBA" id="ARBA00023128"/>
    </source>
</evidence>
<keyword evidence="2" id="KW-0496">Mitochondrion</keyword>
<dbReference type="InterPro" id="IPR005135">
    <property type="entry name" value="Endo/exonuclease/phosphatase"/>
</dbReference>
<accession>A0A0F7ZWL1</accession>
<dbReference type="InterPro" id="IPR036691">
    <property type="entry name" value="Endo/exonu/phosph_ase_sf"/>
</dbReference>
<dbReference type="Proteomes" id="UP000054481">
    <property type="component" value="Unassembled WGS sequence"/>
</dbReference>